<accession>R0GPJ6</accession>
<dbReference type="EMBL" id="KB870805">
    <property type="protein sequence ID" value="EOA37711.1"/>
    <property type="molecule type" value="Genomic_DNA"/>
</dbReference>
<keyword evidence="2" id="KW-1185">Reference proteome</keyword>
<reference evidence="2" key="1">
    <citation type="journal article" date="2013" name="Nat. Genet.">
        <title>The Capsella rubella genome and the genomic consequences of rapid mating system evolution.</title>
        <authorList>
            <person name="Slotte T."/>
            <person name="Hazzouri K.M."/>
            <person name="Agren J.A."/>
            <person name="Koenig D."/>
            <person name="Maumus F."/>
            <person name="Guo Y.L."/>
            <person name="Steige K."/>
            <person name="Platts A.E."/>
            <person name="Escobar J.S."/>
            <person name="Newman L.K."/>
            <person name="Wang W."/>
            <person name="Mandakova T."/>
            <person name="Vello E."/>
            <person name="Smith L.M."/>
            <person name="Henz S.R."/>
            <person name="Steffen J."/>
            <person name="Takuno S."/>
            <person name="Brandvain Y."/>
            <person name="Coop G."/>
            <person name="Andolfatto P."/>
            <person name="Hu T.T."/>
            <person name="Blanchette M."/>
            <person name="Clark R.M."/>
            <person name="Quesneville H."/>
            <person name="Nordborg M."/>
            <person name="Gaut B.S."/>
            <person name="Lysak M.A."/>
            <person name="Jenkins J."/>
            <person name="Grimwood J."/>
            <person name="Chapman J."/>
            <person name="Prochnik S."/>
            <person name="Shu S."/>
            <person name="Rokhsar D."/>
            <person name="Schmutz J."/>
            <person name="Weigel D."/>
            <person name="Wright S.I."/>
        </authorList>
    </citation>
    <scope>NUCLEOTIDE SEQUENCE [LARGE SCALE GENOMIC DNA]</scope>
    <source>
        <strain evidence="2">cv. Monte Gargano</strain>
    </source>
</reference>
<proteinExistence type="predicted"/>
<organism evidence="1 2">
    <name type="scientific">Capsella rubella</name>
    <dbReference type="NCBI Taxonomy" id="81985"/>
    <lineage>
        <taxon>Eukaryota</taxon>
        <taxon>Viridiplantae</taxon>
        <taxon>Streptophyta</taxon>
        <taxon>Embryophyta</taxon>
        <taxon>Tracheophyta</taxon>
        <taxon>Spermatophyta</taxon>
        <taxon>Magnoliopsida</taxon>
        <taxon>eudicotyledons</taxon>
        <taxon>Gunneridae</taxon>
        <taxon>Pentapetalae</taxon>
        <taxon>rosids</taxon>
        <taxon>malvids</taxon>
        <taxon>Brassicales</taxon>
        <taxon>Brassicaceae</taxon>
        <taxon>Camelineae</taxon>
        <taxon>Capsella</taxon>
    </lineage>
</organism>
<evidence type="ECO:0000313" key="1">
    <source>
        <dbReference type="EMBL" id="EOA37711.1"/>
    </source>
</evidence>
<dbReference type="Proteomes" id="UP000029121">
    <property type="component" value="Unassembled WGS sequence"/>
</dbReference>
<protein>
    <submittedName>
        <fullName evidence="1">Uncharacterized protein</fullName>
    </submittedName>
</protein>
<gene>
    <name evidence="1" type="ORF">CARUB_v10012432mg</name>
</gene>
<name>R0GPJ6_9BRAS</name>
<sequence>MKTKAGIEAVVEVQRSEKLKRRATTKGRTVAELAMIRAFNAQFAEYSSELKKTPINIVHEEAVLYFCRKEDVKRGLYKYVEGLNERKMISFALRVADTLQPVLKKMESFEVTVSSKDGDCRVGEKRKGFGSVLAHGGETLPKMKRRLTQRRRCN</sequence>
<dbReference type="eggNOG" id="ENOG502R6K5">
    <property type="taxonomic scope" value="Eukaryota"/>
</dbReference>
<dbReference type="AlphaFoldDB" id="R0GPJ6"/>
<evidence type="ECO:0000313" key="2">
    <source>
        <dbReference type="Proteomes" id="UP000029121"/>
    </source>
</evidence>